<dbReference type="KEGG" id="ehx:EMIHUDRAFT_45563"/>
<dbReference type="GO" id="GO:0006508">
    <property type="term" value="P:proteolysis"/>
    <property type="evidence" value="ECO:0007669"/>
    <property type="project" value="InterPro"/>
</dbReference>
<dbReference type="AlphaFoldDB" id="A0A0D3IF75"/>
<dbReference type="Gene3D" id="1.20.58.760">
    <property type="entry name" value="Peptidase M41"/>
    <property type="match status" value="1"/>
</dbReference>
<protein>
    <recommendedName>
        <fullName evidence="3">Peptidase M41 domain-containing protein</fullName>
    </recommendedName>
</protein>
<reference evidence="1" key="2">
    <citation type="submission" date="2024-10" db="UniProtKB">
        <authorList>
            <consortium name="EnsemblProtists"/>
        </authorList>
    </citation>
    <scope>IDENTIFICATION</scope>
</reference>
<dbReference type="EnsemblProtists" id="EOD09910">
    <property type="protein sequence ID" value="EOD09910"/>
    <property type="gene ID" value="EMIHUDRAFT_45563"/>
</dbReference>
<dbReference type="GO" id="GO:0004222">
    <property type="term" value="F:metalloendopeptidase activity"/>
    <property type="evidence" value="ECO:0007669"/>
    <property type="project" value="InterPro"/>
</dbReference>
<evidence type="ECO:0000313" key="1">
    <source>
        <dbReference type="EnsemblProtists" id="EOD09910"/>
    </source>
</evidence>
<evidence type="ECO:0008006" key="3">
    <source>
        <dbReference type="Google" id="ProtNLM"/>
    </source>
</evidence>
<dbReference type="PaxDb" id="2903-EOD09910"/>
<dbReference type="Proteomes" id="UP000013827">
    <property type="component" value="Unassembled WGS sequence"/>
</dbReference>
<dbReference type="SUPFAM" id="SSF140990">
    <property type="entry name" value="FtsH protease domain-like"/>
    <property type="match status" value="1"/>
</dbReference>
<name>A0A0D3IF75_EMIH1</name>
<accession>A0A0D3IF75</accession>
<dbReference type="GO" id="GO:0005524">
    <property type="term" value="F:ATP binding"/>
    <property type="evidence" value="ECO:0007669"/>
    <property type="project" value="InterPro"/>
</dbReference>
<reference evidence="2" key="1">
    <citation type="journal article" date="2013" name="Nature">
        <title>Pan genome of the phytoplankton Emiliania underpins its global distribution.</title>
        <authorList>
            <person name="Read B.A."/>
            <person name="Kegel J."/>
            <person name="Klute M.J."/>
            <person name="Kuo A."/>
            <person name="Lefebvre S.C."/>
            <person name="Maumus F."/>
            <person name="Mayer C."/>
            <person name="Miller J."/>
            <person name="Monier A."/>
            <person name="Salamov A."/>
            <person name="Young J."/>
            <person name="Aguilar M."/>
            <person name="Claverie J.M."/>
            <person name="Frickenhaus S."/>
            <person name="Gonzalez K."/>
            <person name="Herman E.K."/>
            <person name="Lin Y.C."/>
            <person name="Napier J."/>
            <person name="Ogata H."/>
            <person name="Sarno A.F."/>
            <person name="Shmutz J."/>
            <person name="Schroeder D."/>
            <person name="de Vargas C."/>
            <person name="Verret F."/>
            <person name="von Dassow P."/>
            <person name="Valentin K."/>
            <person name="Van de Peer Y."/>
            <person name="Wheeler G."/>
            <person name="Dacks J.B."/>
            <person name="Delwiche C.F."/>
            <person name="Dyhrman S.T."/>
            <person name="Glockner G."/>
            <person name="John U."/>
            <person name="Richards T."/>
            <person name="Worden A.Z."/>
            <person name="Zhang X."/>
            <person name="Grigoriev I.V."/>
            <person name="Allen A.E."/>
            <person name="Bidle K."/>
            <person name="Borodovsky M."/>
            <person name="Bowler C."/>
            <person name="Brownlee C."/>
            <person name="Cock J.M."/>
            <person name="Elias M."/>
            <person name="Gladyshev V.N."/>
            <person name="Groth M."/>
            <person name="Guda C."/>
            <person name="Hadaegh A."/>
            <person name="Iglesias-Rodriguez M.D."/>
            <person name="Jenkins J."/>
            <person name="Jones B.M."/>
            <person name="Lawson T."/>
            <person name="Leese F."/>
            <person name="Lindquist E."/>
            <person name="Lobanov A."/>
            <person name="Lomsadze A."/>
            <person name="Malik S.B."/>
            <person name="Marsh M.E."/>
            <person name="Mackinder L."/>
            <person name="Mock T."/>
            <person name="Mueller-Roeber B."/>
            <person name="Pagarete A."/>
            <person name="Parker M."/>
            <person name="Probert I."/>
            <person name="Quesneville H."/>
            <person name="Raines C."/>
            <person name="Rensing S.A."/>
            <person name="Riano-Pachon D.M."/>
            <person name="Richier S."/>
            <person name="Rokitta S."/>
            <person name="Shiraiwa Y."/>
            <person name="Soanes D.M."/>
            <person name="van der Giezen M."/>
            <person name="Wahlund T.M."/>
            <person name="Williams B."/>
            <person name="Wilson W."/>
            <person name="Wolfe G."/>
            <person name="Wurch L.L."/>
        </authorList>
    </citation>
    <scope>NUCLEOTIDE SEQUENCE</scope>
</reference>
<dbReference type="PANTHER" id="PTHR33471">
    <property type="entry name" value="ATP-DEPENDENT ZINC METALLOPROTEASE-RELATED"/>
    <property type="match status" value="1"/>
</dbReference>
<keyword evidence="2" id="KW-1185">Reference proteome</keyword>
<dbReference type="RefSeq" id="XP_005762339.1">
    <property type="nucleotide sequence ID" value="XM_005762282.1"/>
</dbReference>
<dbReference type="PANTHER" id="PTHR33471:SF7">
    <property type="entry name" value="ATP-DEPENDENT ZINC METALLOPROTEASE-RELATED"/>
    <property type="match status" value="1"/>
</dbReference>
<evidence type="ECO:0000313" key="2">
    <source>
        <dbReference type="Proteomes" id="UP000013827"/>
    </source>
</evidence>
<dbReference type="HOGENOM" id="CLU_053953_3_2_1"/>
<dbReference type="STRING" id="2903.R1D5T1"/>
<sequence length="163" mass="17256">SPGYRRKIVEHEAGHFLTAYLLGCPVEACLLDPLRAATDPRFQGAAGTVFFDPLLADAMRAGSVPRSSVDRYSVVVMAGIAAEAELHGQAEGGRADEQALVRLLTSLDGGRSWDYAKITNQARWAASSAALCIRAHRPAFDALVEALAAGRSVGTCVMAIEEA</sequence>
<proteinExistence type="predicted"/>
<dbReference type="eggNOG" id="ENOG502QRAA">
    <property type="taxonomic scope" value="Eukaryota"/>
</dbReference>
<dbReference type="GO" id="GO:0004176">
    <property type="term" value="F:ATP-dependent peptidase activity"/>
    <property type="evidence" value="ECO:0007669"/>
    <property type="project" value="InterPro"/>
</dbReference>
<dbReference type="InterPro" id="IPR037219">
    <property type="entry name" value="Peptidase_M41-like"/>
</dbReference>
<dbReference type="GeneID" id="17256064"/>
<organism evidence="1 2">
    <name type="scientific">Emiliania huxleyi (strain CCMP1516)</name>
    <dbReference type="NCBI Taxonomy" id="280463"/>
    <lineage>
        <taxon>Eukaryota</taxon>
        <taxon>Haptista</taxon>
        <taxon>Haptophyta</taxon>
        <taxon>Prymnesiophyceae</taxon>
        <taxon>Isochrysidales</taxon>
        <taxon>Noelaerhabdaceae</taxon>
        <taxon>Emiliania</taxon>
    </lineage>
</organism>